<keyword evidence="5" id="KW-0472">Membrane</keyword>
<dbReference type="InterPro" id="IPR017705">
    <property type="entry name" value="Ribonuclease_Y"/>
</dbReference>
<comment type="function">
    <text evidence="5">Endoribonuclease that initiates mRNA decay.</text>
</comment>
<evidence type="ECO:0000259" key="8">
    <source>
        <dbReference type="PROSITE" id="PS51831"/>
    </source>
</evidence>
<dbReference type="CDD" id="cd22431">
    <property type="entry name" value="KH-I_RNaseY"/>
    <property type="match status" value="1"/>
</dbReference>
<dbReference type="Pfam" id="PF01966">
    <property type="entry name" value="HD"/>
    <property type="match status" value="1"/>
</dbReference>
<gene>
    <name evidence="5 9" type="primary">rny</name>
    <name evidence="9" type="ORF">IAC61_04860</name>
</gene>
<dbReference type="GO" id="GO:0004521">
    <property type="term" value="F:RNA endonuclease activity"/>
    <property type="evidence" value="ECO:0007669"/>
    <property type="project" value="UniProtKB-UniRule"/>
</dbReference>
<dbReference type="SMART" id="SM00322">
    <property type="entry name" value="KH"/>
    <property type="match status" value="1"/>
</dbReference>
<dbReference type="PROSITE" id="PS50084">
    <property type="entry name" value="KH_TYPE_1"/>
    <property type="match status" value="1"/>
</dbReference>
<evidence type="ECO:0000256" key="6">
    <source>
        <dbReference type="NCBIfam" id="TIGR03319"/>
    </source>
</evidence>
<dbReference type="HAMAP" id="MF_00335">
    <property type="entry name" value="RNase_Y"/>
    <property type="match status" value="1"/>
</dbReference>
<dbReference type="PANTHER" id="PTHR12826:SF15">
    <property type="entry name" value="RIBONUCLEASE Y"/>
    <property type="match status" value="1"/>
</dbReference>
<name>A0A9D9DHI2_9FIRM</name>
<dbReference type="Gene3D" id="1.10.3210.10">
    <property type="entry name" value="Hypothetical protein af1432"/>
    <property type="match status" value="1"/>
</dbReference>
<evidence type="ECO:0000256" key="7">
    <source>
        <dbReference type="SAM" id="Coils"/>
    </source>
</evidence>
<dbReference type="InterPro" id="IPR006674">
    <property type="entry name" value="HD_domain"/>
</dbReference>
<dbReference type="CDD" id="cd00077">
    <property type="entry name" value="HDc"/>
    <property type="match status" value="1"/>
</dbReference>
<keyword evidence="1 5" id="KW-0540">Nuclease</keyword>
<keyword evidence="3 5" id="KW-0378">Hydrolase</keyword>
<dbReference type="EMBL" id="JADINA010000032">
    <property type="protein sequence ID" value="MBO8426631.1"/>
    <property type="molecule type" value="Genomic_DNA"/>
</dbReference>
<keyword evidence="5" id="KW-1003">Cell membrane</keyword>
<reference evidence="9" key="2">
    <citation type="journal article" date="2021" name="PeerJ">
        <title>Extensive microbial diversity within the chicken gut microbiome revealed by metagenomics and culture.</title>
        <authorList>
            <person name="Gilroy R."/>
            <person name="Ravi A."/>
            <person name="Getino M."/>
            <person name="Pursley I."/>
            <person name="Horton D.L."/>
            <person name="Alikhan N.F."/>
            <person name="Baker D."/>
            <person name="Gharbi K."/>
            <person name="Hall N."/>
            <person name="Watson M."/>
            <person name="Adriaenssens E.M."/>
            <person name="Foster-Nyarko E."/>
            <person name="Jarju S."/>
            <person name="Secka A."/>
            <person name="Antonio M."/>
            <person name="Oren A."/>
            <person name="Chaudhuri R.R."/>
            <person name="La Ragione R."/>
            <person name="Hildebrand F."/>
            <person name="Pallen M.J."/>
        </authorList>
    </citation>
    <scope>NUCLEOTIDE SEQUENCE</scope>
    <source>
        <strain evidence="9">17113</strain>
    </source>
</reference>
<keyword evidence="4 5" id="KW-0694">RNA-binding</keyword>
<dbReference type="PROSITE" id="PS51831">
    <property type="entry name" value="HD"/>
    <property type="match status" value="1"/>
</dbReference>
<dbReference type="PANTHER" id="PTHR12826">
    <property type="entry name" value="RIBONUCLEASE Y"/>
    <property type="match status" value="1"/>
</dbReference>
<comment type="subcellular location">
    <subcellularLocation>
        <location evidence="5">Cell membrane</location>
        <topology evidence="5">Single-pass membrane protein</topology>
    </subcellularLocation>
</comment>
<evidence type="ECO:0000256" key="1">
    <source>
        <dbReference type="ARBA" id="ARBA00022722"/>
    </source>
</evidence>
<dbReference type="NCBIfam" id="TIGR00277">
    <property type="entry name" value="HDIG"/>
    <property type="match status" value="1"/>
</dbReference>
<comment type="caution">
    <text evidence="9">The sequence shown here is derived from an EMBL/GenBank/DDBJ whole genome shotgun (WGS) entry which is preliminary data.</text>
</comment>
<accession>A0A9D9DHI2</accession>
<keyword evidence="7" id="KW-0175">Coiled coil</keyword>
<evidence type="ECO:0000256" key="5">
    <source>
        <dbReference type="HAMAP-Rule" id="MF_00335"/>
    </source>
</evidence>
<organism evidence="9 10">
    <name type="scientific">Candidatus Alloenteromonas pullistercoris</name>
    <dbReference type="NCBI Taxonomy" id="2840785"/>
    <lineage>
        <taxon>Bacteria</taxon>
        <taxon>Bacillati</taxon>
        <taxon>Bacillota</taxon>
        <taxon>Bacillota incertae sedis</taxon>
        <taxon>Candidatus Alloenteromonas</taxon>
    </lineage>
</organism>
<dbReference type="InterPro" id="IPR003607">
    <property type="entry name" value="HD/PDEase_dom"/>
</dbReference>
<proteinExistence type="inferred from homology"/>
<dbReference type="Gene3D" id="3.30.1370.10">
    <property type="entry name" value="K Homology domain, type 1"/>
    <property type="match status" value="1"/>
</dbReference>
<feature type="coiled-coil region" evidence="7">
    <location>
        <begin position="115"/>
        <end position="149"/>
    </location>
</feature>
<dbReference type="GO" id="GO:0006402">
    <property type="term" value="P:mRNA catabolic process"/>
    <property type="evidence" value="ECO:0007669"/>
    <property type="project" value="UniProtKB-UniRule"/>
</dbReference>
<dbReference type="InterPro" id="IPR006675">
    <property type="entry name" value="HDIG_dom"/>
</dbReference>
<evidence type="ECO:0000313" key="10">
    <source>
        <dbReference type="Proteomes" id="UP000823634"/>
    </source>
</evidence>
<dbReference type="AlphaFoldDB" id="A0A9D9DHI2"/>
<dbReference type="GO" id="GO:0016787">
    <property type="term" value="F:hydrolase activity"/>
    <property type="evidence" value="ECO:0007669"/>
    <property type="project" value="UniProtKB-KW"/>
</dbReference>
<dbReference type="Pfam" id="PF12072">
    <property type="entry name" value="RNase_Y_N"/>
    <property type="match status" value="1"/>
</dbReference>
<dbReference type="SUPFAM" id="SSF109604">
    <property type="entry name" value="HD-domain/PDEase-like"/>
    <property type="match status" value="1"/>
</dbReference>
<comment type="similarity">
    <text evidence="5">Belongs to the RNase Y family.</text>
</comment>
<dbReference type="SUPFAM" id="SSF54791">
    <property type="entry name" value="Eukaryotic type KH-domain (KH-domain type I)"/>
    <property type="match status" value="1"/>
</dbReference>
<dbReference type="SMART" id="SM00471">
    <property type="entry name" value="HDc"/>
    <property type="match status" value="1"/>
</dbReference>
<dbReference type="Proteomes" id="UP000823634">
    <property type="component" value="Unassembled WGS sequence"/>
</dbReference>
<dbReference type="InterPro" id="IPR022711">
    <property type="entry name" value="RNase_Y_N"/>
</dbReference>
<dbReference type="Pfam" id="PF00013">
    <property type="entry name" value="KH_1"/>
    <property type="match status" value="1"/>
</dbReference>
<feature type="transmembrane region" description="Helical" evidence="5">
    <location>
        <begin position="12"/>
        <end position="34"/>
    </location>
</feature>
<dbReference type="GO" id="GO:0003723">
    <property type="term" value="F:RNA binding"/>
    <property type="evidence" value="ECO:0007669"/>
    <property type="project" value="UniProtKB-UniRule"/>
</dbReference>
<dbReference type="GO" id="GO:0005886">
    <property type="term" value="C:plasma membrane"/>
    <property type="evidence" value="ECO:0007669"/>
    <property type="project" value="UniProtKB-SubCell"/>
</dbReference>
<keyword evidence="5" id="KW-1133">Transmembrane helix</keyword>
<evidence type="ECO:0000313" key="9">
    <source>
        <dbReference type="EMBL" id="MBO8426631.1"/>
    </source>
</evidence>
<dbReference type="NCBIfam" id="TIGR03319">
    <property type="entry name" value="RNase_Y"/>
    <property type="match status" value="1"/>
</dbReference>
<sequence length="526" mass="58337">MLTPFLLSEGVWIALVVVIPVVVGLVAAGLTLFLTSHKSKVAGKNAETVLKEAKIKAEHLIKNAEIDAKQAAFEAKQKADGEISARKGELASLEQKLSLREQAIDQRDSALIQKENNLEKKNEMLDRSIESYKARQAELDSKIDDIIKELEKVAGMSTQEAHDEIMARVESKMAMEIAAYMKNAEDEAKETAAQKAIDLLALACQKYAQDVTSERTVSVVSIPSDEMKGRIIGREGRNIRVLEQELGVDIVIDDTPETITVSCFDPIRREIARRTIEYLVKDGRIQPSRIEEVSAKCKREVAETVQKYGEEACFKLGLPRINKELVAYVGRLHYRTSYGQNALEHSMEVAYLTGLMAGELGLDVNLARRAGLLHDIGKSVDFELEGSHVELGAQLAKKYGESDVVINSIESHHGDVEARYVISHLVAAADTLSAARPGARSETLETYVKRVEQLEGLAKSFDGVQQAYAMQSGREIRVMVMPEKISDAESVLLAQQLRDKIEQEMTYPGQIKVSVIREYRAIETAK</sequence>
<dbReference type="EC" id="3.1.-.-" evidence="5 6"/>
<dbReference type="InterPro" id="IPR036612">
    <property type="entry name" value="KH_dom_type_1_sf"/>
</dbReference>
<keyword evidence="5" id="KW-0812">Transmembrane</keyword>
<protein>
    <recommendedName>
        <fullName evidence="5 6">Ribonuclease Y</fullName>
        <shortName evidence="5">RNase Y</shortName>
        <ecNumber evidence="5 6">3.1.-.-</ecNumber>
    </recommendedName>
</protein>
<dbReference type="InterPro" id="IPR004088">
    <property type="entry name" value="KH_dom_type_1"/>
</dbReference>
<evidence type="ECO:0000256" key="4">
    <source>
        <dbReference type="ARBA" id="ARBA00022884"/>
    </source>
</evidence>
<keyword evidence="2 5" id="KW-0255">Endonuclease</keyword>
<dbReference type="InterPro" id="IPR004087">
    <property type="entry name" value="KH_dom"/>
</dbReference>
<feature type="domain" description="HD" evidence="8">
    <location>
        <begin position="342"/>
        <end position="435"/>
    </location>
</feature>
<evidence type="ECO:0000256" key="3">
    <source>
        <dbReference type="ARBA" id="ARBA00022801"/>
    </source>
</evidence>
<reference evidence="9" key="1">
    <citation type="submission" date="2020-10" db="EMBL/GenBank/DDBJ databases">
        <authorList>
            <person name="Gilroy R."/>
        </authorList>
    </citation>
    <scope>NUCLEOTIDE SEQUENCE</scope>
    <source>
        <strain evidence="9">17113</strain>
    </source>
</reference>
<evidence type="ECO:0000256" key="2">
    <source>
        <dbReference type="ARBA" id="ARBA00022759"/>
    </source>
</evidence>